<accession>A0A518A0D1</accession>
<proteinExistence type="predicted"/>
<dbReference type="AlphaFoldDB" id="A0A518A0D1"/>
<name>A0A518A0D1_9PLAN</name>
<evidence type="ECO:0000313" key="2">
    <source>
        <dbReference type="Proteomes" id="UP000320839"/>
    </source>
</evidence>
<dbReference type="Proteomes" id="UP000320839">
    <property type="component" value="Chromosome"/>
</dbReference>
<gene>
    <name evidence="1" type="ORF">Pan153_04780</name>
</gene>
<organism evidence="1 2">
    <name type="scientific">Gimesia panareensis</name>
    <dbReference type="NCBI Taxonomy" id="2527978"/>
    <lineage>
        <taxon>Bacteria</taxon>
        <taxon>Pseudomonadati</taxon>
        <taxon>Planctomycetota</taxon>
        <taxon>Planctomycetia</taxon>
        <taxon>Planctomycetales</taxon>
        <taxon>Planctomycetaceae</taxon>
        <taxon>Gimesia</taxon>
    </lineage>
</organism>
<accession>A0A518FHM6</accession>
<evidence type="ECO:0000313" key="1">
    <source>
        <dbReference type="EMBL" id="QDV15859.1"/>
    </source>
</evidence>
<dbReference type="EMBL" id="CP036317">
    <property type="protein sequence ID" value="QDV15859.1"/>
    <property type="molecule type" value="Genomic_DNA"/>
</dbReference>
<protein>
    <submittedName>
        <fullName evidence="1">Uncharacterized protein</fullName>
    </submittedName>
</protein>
<sequence>MMLKINHVVFLKQRIRVFPEVLPLQFAADCFTIRGAQRDAVISFHASGFRGTVRSTRFISQVNYHG</sequence>
<reference evidence="1 2" key="1">
    <citation type="submission" date="2019-02" db="EMBL/GenBank/DDBJ databases">
        <title>Deep-cultivation of Planctomycetes and their phenomic and genomic characterization uncovers novel biology.</title>
        <authorList>
            <person name="Wiegand S."/>
            <person name="Jogler M."/>
            <person name="Boedeker C."/>
            <person name="Pinto D."/>
            <person name="Vollmers J."/>
            <person name="Rivas-Marin E."/>
            <person name="Kohn T."/>
            <person name="Peeters S.H."/>
            <person name="Heuer A."/>
            <person name="Rast P."/>
            <person name="Oberbeckmann S."/>
            <person name="Bunk B."/>
            <person name="Jeske O."/>
            <person name="Meyerdierks A."/>
            <person name="Storesund J.E."/>
            <person name="Kallscheuer N."/>
            <person name="Luecker S."/>
            <person name="Lage O.M."/>
            <person name="Pohl T."/>
            <person name="Merkel B.J."/>
            <person name="Hornburger P."/>
            <person name="Mueller R.-W."/>
            <person name="Bruemmer F."/>
            <person name="Labrenz M."/>
            <person name="Spormann A.M."/>
            <person name="Op den Camp H."/>
            <person name="Overmann J."/>
            <person name="Amann R."/>
            <person name="Jetten M.S.M."/>
            <person name="Mascher T."/>
            <person name="Medema M.H."/>
            <person name="Devos D.P."/>
            <person name="Kaster A.-K."/>
            <person name="Ovreas L."/>
            <person name="Rohde M."/>
            <person name="Galperin M.Y."/>
            <person name="Jogler C."/>
        </authorList>
    </citation>
    <scope>NUCLEOTIDE SEQUENCE [LARGE SCALE GENOMIC DNA]</scope>
    <source>
        <strain evidence="1 2">Pan153</strain>
    </source>
</reference>